<dbReference type="InterPro" id="IPR011004">
    <property type="entry name" value="Trimer_LpxA-like_sf"/>
</dbReference>
<accession>A0A368ZYQ6</accession>
<dbReference type="EMBL" id="QPJQ01000023">
    <property type="protein sequence ID" value="RCX00364.1"/>
    <property type="molecule type" value="Genomic_DNA"/>
</dbReference>
<dbReference type="Gene3D" id="2.160.10.10">
    <property type="entry name" value="Hexapeptide repeat proteins"/>
    <property type="match status" value="1"/>
</dbReference>
<evidence type="ECO:0000313" key="1">
    <source>
        <dbReference type="EMBL" id="RCX00364.1"/>
    </source>
</evidence>
<dbReference type="CDD" id="cd04647">
    <property type="entry name" value="LbH_MAT_like"/>
    <property type="match status" value="1"/>
</dbReference>
<dbReference type="SUPFAM" id="SSF51161">
    <property type="entry name" value="Trimeric LpxA-like enzymes"/>
    <property type="match status" value="1"/>
</dbReference>
<dbReference type="Pfam" id="PF00132">
    <property type="entry name" value="Hexapep"/>
    <property type="match status" value="1"/>
</dbReference>
<name>A0A368ZYQ6_9GAMM</name>
<dbReference type="Proteomes" id="UP000253506">
    <property type="component" value="Unassembled WGS sequence"/>
</dbReference>
<dbReference type="InterPro" id="IPR051159">
    <property type="entry name" value="Hexapeptide_acetyltransf"/>
</dbReference>
<sequence>MHTYKIWGKEDRLILGNNVHLNNAMINTVSGSIYIGDNTFLGHGVSLLTGTHDYRKTGLERQSEVPIDGRDIIIGKGVWIASNALIIGPCEIRDNSVIAANSVITGVIEEGCVVSTINEIKKKKIRFN</sequence>
<keyword evidence="1" id="KW-0808">Transferase</keyword>
<protein>
    <submittedName>
        <fullName evidence="1">Transferase family hexapeptide repeat protein</fullName>
    </submittedName>
</protein>
<reference evidence="1 2" key="1">
    <citation type="submission" date="2018-07" db="EMBL/GenBank/DDBJ databases">
        <title>Genomic Encyclopedia of Type Strains, Phase III (KMG-III): the genomes of soil and plant-associated and newly described type strains.</title>
        <authorList>
            <person name="Whitman W."/>
        </authorList>
    </citation>
    <scope>NUCLEOTIDE SEQUENCE [LARGE SCALE GENOMIC DNA]</scope>
    <source>
        <strain evidence="1 2">CECT 7731</strain>
    </source>
</reference>
<dbReference type="InterPro" id="IPR001451">
    <property type="entry name" value="Hexapep"/>
</dbReference>
<gene>
    <name evidence="1" type="ORF">DFP77_12313</name>
</gene>
<comment type="caution">
    <text evidence="1">The sequence shown here is derived from an EMBL/GenBank/DDBJ whole genome shotgun (WGS) entry which is preliminary data.</text>
</comment>
<proteinExistence type="predicted"/>
<dbReference type="GO" id="GO:0016740">
    <property type="term" value="F:transferase activity"/>
    <property type="evidence" value="ECO:0007669"/>
    <property type="project" value="UniProtKB-KW"/>
</dbReference>
<evidence type="ECO:0000313" key="2">
    <source>
        <dbReference type="Proteomes" id="UP000253506"/>
    </source>
</evidence>
<organism evidence="1 2">
    <name type="scientific">Marinomonas foliarum</name>
    <dbReference type="NCBI Taxonomy" id="491950"/>
    <lineage>
        <taxon>Bacteria</taxon>
        <taxon>Pseudomonadati</taxon>
        <taxon>Pseudomonadota</taxon>
        <taxon>Gammaproteobacteria</taxon>
        <taxon>Oceanospirillales</taxon>
        <taxon>Oceanospirillaceae</taxon>
        <taxon>Marinomonas</taxon>
    </lineage>
</organism>
<dbReference type="AlphaFoldDB" id="A0A368ZYQ6"/>
<dbReference type="PANTHER" id="PTHR23416">
    <property type="entry name" value="SIALIC ACID SYNTHASE-RELATED"/>
    <property type="match status" value="1"/>
</dbReference>